<protein>
    <recommendedName>
        <fullName evidence="4">Holin</fullName>
    </recommendedName>
</protein>
<feature type="transmembrane region" description="Helical" evidence="1">
    <location>
        <begin position="36"/>
        <end position="57"/>
    </location>
</feature>
<reference evidence="2" key="1">
    <citation type="submission" date="2021-04" db="EMBL/GenBank/DDBJ databases">
        <title>Genome sequence of Serratia sp. arafor3.</title>
        <authorList>
            <person name="Besaury L."/>
        </authorList>
    </citation>
    <scope>NUCLEOTIDE SEQUENCE</scope>
    <source>
        <strain evidence="2">Arafor3</strain>
    </source>
</reference>
<gene>
    <name evidence="2" type="ORF">KAJ71_20465</name>
</gene>
<keyword evidence="3" id="KW-1185">Reference proteome</keyword>
<dbReference type="Proteomes" id="UP001165275">
    <property type="component" value="Unassembled WGS sequence"/>
</dbReference>
<keyword evidence="1" id="KW-0812">Transmembrane</keyword>
<dbReference type="RefSeq" id="WP_223665791.1">
    <property type="nucleotide sequence ID" value="NZ_CBCSGY010000016.1"/>
</dbReference>
<accession>A0ABT0KH81</accession>
<sequence>MPTSTQTLVIAVLLSVLGGLAVYLQGVREERIKRDWFNLFTELVIAFVSGVIAYYSAVHLHWEEPLLLLGVLVASNNGRETVTVAKEKLWVALQSIFIKKGI</sequence>
<keyword evidence="1" id="KW-1133">Transmembrane helix</keyword>
<evidence type="ECO:0000313" key="2">
    <source>
        <dbReference type="EMBL" id="MCL1031371.1"/>
    </source>
</evidence>
<evidence type="ECO:0008006" key="4">
    <source>
        <dbReference type="Google" id="ProtNLM"/>
    </source>
</evidence>
<dbReference type="InterPro" id="IPR032126">
    <property type="entry name" value="LydA_holin"/>
</dbReference>
<organism evidence="2 3">
    <name type="scientific">Serratia silvae</name>
    <dbReference type="NCBI Taxonomy" id="2824122"/>
    <lineage>
        <taxon>Bacteria</taxon>
        <taxon>Pseudomonadati</taxon>
        <taxon>Pseudomonadota</taxon>
        <taxon>Gammaproteobacteria</taxon>
        <taxon>Enterobacterales</taxon>
        <taxon>Yersiniaceae</taxon>
        <taxon>Serratia</taxon>
    </lineage>
</organism>
<comment type="caution">
    <text evidence="2">The sequence shown here is derived from an EMBL/GenBank/DDBJ whole genome shotgun (WGS) entry which is preliminary data.</text>
</comment>
<feature type="transmembrane region" description="Helical" evidence="1">
    <location>
        <begin position="6"/>
        <end position="24"/>
    </location>
</feature>
<dbReference type="Pfam" id="PF16083">
    <property type="entry name" value="Phage_holin_3_3"/>
    <property type="match status" value="1"/>
</dbReference>
<proteinExistence type="predicted"/>
<dbReference type="EMBL" id="JAGQDC010000021">
    <property type="protein sequence ID" value="MCL1031371.1"/>
    <property type="molecule type" value="Genomic_DNA"/>
</dbReference>
<evidence type="ECO:0000313" key="3">
    <source>
        <dbReference type="Proteomes" id="UP001165275"/>
    </source>
</evidence>
<keyword evidence="1" id="KW-0472">Membrane</keyword>
<evidence type="ECO:0000256" key="1">
    <source>
        <dbReference type="SAM" id="Phobius"/>
    </source>
</evidence>
<name>A0ABT0KH81_9GAMM</name>